<keyword evidence="5" id="KW-0833">Ubl conjugation pathway</keyword>
<evidence type="ECO:0000256" key="1">
    <source>
        <dbReference type="ARBA" id="ARBA00000707"/>
    </source>
</evidence>
<evidence type="ECO:0000256" key="10">
    <source>
        <dbReference type="ARBA" id="ARBA00023242"/>
    </source>
</evidence>
<dbReference type="RefSeq" id="XP_004358942.1">
    <property type="nucleotide sequence ID" value="XM_004358885.1"/>
</dbReference>
<comment type="catalytic activity">
    <reaction evidence="1">
        <text>Thiol-dependent hydrolysis of ester, thioester, amide, peptide and isopeptide bonds formed by the C-terminal Gly of ubiquitin (a 76-residue protein attached to proteins as an intracellular targeting signal).</text>
        <dbReference type="EC" id="3.4.19.12"/>
    </reaction>
</comment>
<evidence type="ECO:0000256" key="5">
    <source>
        <dbReference type="ARBA" id="ARBA00022786"/>
    </source>
</evidence>
<proteinExistence type="predicted"/>
<feature type="active site" description="Proton acceptor" evidence="11">
    <location>
        <position position="119"/>
    </location>
</feature>
<keyword evidence="6 12" id="KW-0378">Hydrolase</keyword>
<dbReference type="Proteomes" id="UP000007797">
    <property type="component" value="Unassembled WGS sequence"/>
</dbReference>
<dbReference type="Pfam" id="PF02099">
    <property type="entry name" value="Josephin"/>
    <property type="match status" value="1"/>
</dbReference>
<evidence type="ECO:0000256" key="13">
    <source>
        <dbReference type="SAM" id="MobiDB-lite"/>
    </source>
</evidence>
<feature type="active site" evidence="12">
    <location>
        <position position="14"/>
    </location>
</feature>
<feature type="compositionally biased region" description="Polar residues" evidence="13">
    <location>
        <begin position="190"/>
        <end position="203"/>
    </location>
</feature>
<feature type="compositionally biased region" description="Basic and acidic residues" evidence="13">
    <location>
        <begin position="257"/>
        <end position="277"/>
    </location>
</feature>
<keyword evidence="10" id="KW-0539">Nucleus</keyword>
<dbReference type="InterPro" id="IPR006155">
    <property type="entry name" value="Josephin"/>
</dbReference>
<feature type="region of interest" description="Disordered" evidence="13">
    <location>
        <begin position="257"/>
        <end position="365"/>
    </location>
</feature>
<dbReference type="SMART" id="SM01246">
    <property type="entry name" value="Josephin"/>
    <property type="match status" value="1"/>
</dbReference>
<dbReference type="OMA" id="CKERQMM"/>
<dbReference type="PANTHER" id="PTHR14159">
    <property type="entry name" value="ATAXIN-3-RELATED"/>
    <property type="match status" value="1"/>
</dbReference>
<dbReference type="PROSITE" id="PS50957">
    <property type="entry name" value="JOSEPHIN"/>
    <property type="match status" value="1"/>
</dbReference>
<feature type="active site" description="Nucleophile" evidence="11">
    <location>
        <position position="14"/>
    </location>
</feature>
<dbReference type="InterPro" id="IPR033865">
    <property type="entry name" value="Ataxin-3"/>
</dbReference>
<dbReference type="PRINTS" id="PR01233">
    <property type="entry name" value="JOSEPHIN"/>
</dbReference>
<organism evidence="15 16">
    <name type="scientific">Cavenderia fasciculata</name>
    <name type="common">Slime mold</name>
    <name type="synonym">Dictyostelium fasciculatum</name>
    <dbReference type="NCBI Taxonomy" id="261658"/>
    <lineage>
        <taxon>Eukaryota</taxon>
        <taxon>Amoebozoa</taxon>
        <taxon>Evosea</taxon>
        <taxon>Eumycetozoa</taxon>
        <taxon>Dictyostelia</taxon>
        <taxon>Acytosteliales</taxon>
        <taxon>Cavenderiaceae</taxon>
        <taxon>Cavenderia</taxon>
    </lineage>
</organism>
<dbReference type="GO" id="GO:0005634">
    <property type="term" value="C:nucleus"/>
    <property type="evidence" value="ECO:0007669"/>
    <property type="project" value="UniProtKB-SubCell"/>
</dbReference>
<dbReference type="KEGG" id="dfa:DFA_00967"/>
<dbReference type="InterPro" id="IPR003903">
    <property type="entry name" value="UIM_dom"/>
</dbReference>
<dbReference type="GO" id="GO:0006508">
    <property type="term" value="P:proteolysis"/>
    <property type="evidence" value="ECO:0007669"/>
    <property type="project" value="UniProtKB-KW"/>
</dbReference>
<name>F4PUS3_CACFS</name>
<accession>F4PUS3</accession>
<dbReference type="PROSITE" id="PS50330">
    <property type="entry name" value="UIM"/>
    <property type="match status" value="1"/>
</dbReference>
<dbReference type="GO" id="GO:0016579">
    <property type="term" value="P:protein deubiquitination"/>
    <property type="evidence" value="ECO:0007669"/>
    <property type="project" value="InterPro"/>
</dbReference>
<gene>
    <name evidence="15" type="ORF">DFA_00967</name>
</gene>
<dbReference type="EC" id="3.4.19.12" evidence="3"/>
<feature type="region of interest" description="Disordered" evidence="13">
    <location>
        <begin position="189"/>
        <end position="211"/>
    </location>
</feature>
<dbReference type="Gene3D" id="3.90.70.40">
    <property type="match status" value="1"/>
</dbReference>
<sequence>MVVVYFEKQVGSLCAQHCLNALLQGSYFTAVELANLAHQLDEEERDVMMQAGVDSAEFIKFAAEGSSNVADDGFYSIQVLERALTQFGLSCTSINNSENKDVVANPLKEDGFICNLSEHWFTLRKIQGSWFDLNSIKKPTFLSDFYVSLYLETLRQQGWNIFVVRGNYPQVVPYSQAEDGKWIDVDPSVQAANQSSSRPTNNNRGGGNFDPELEAALKLSLQYSDENETYKPKGSQKNDPFYVEDDDDELMKVMELSRQEEKSRQEREQRETEEKRKLQQQQQAAEPPKNSNYKNWGGGYSGYKIEINDGTPTSTTPSSITSPTTESINNNSNSNTTTTTTTTTSTGTGSIQIPISQDDGDDEDVEMDDDLRAAIEFSLQNN</sequence>
<evidence type="ECO:0000256" key="6">
    <source>
        <dbReference type="ARBA" id="ARBA00022801"/>
    </source>
</evidence>
<evidence type="ECO:0000313" key="15">
    <source>
        <dbReference type="EMBL" id="EGG21092.1"/>
    </source>
</evidence>
<dbReference type="Pfam" id="PF02809">
    <property type="entry name" value="UIM"/>
    <property type="match status" value="3"/>
</dbReference>
<keyword evidence="16" id="KW-1185">Reference proteome</keyword>
<protein>
    <recommendedName>
        <fullName evidence="3">ubiquitinyl hydrolase 1</fullName>
        <ecNumber evidence="3">3.4.19.12</ecNumber>
    </recommendedName>
</protein>
<keyword evidence="4" id="KW-0645">Protease</keyword>
<evidence type="ECO:0000256" key="2">
    <source>
        <dbReference type="ARBA" id="ARBA00004123"/>
    </source>
</evidence>
<evidence type="ECO:0000256" key="11">
    <source>
        <dbReference type="PIRSR" id="PIRSR633865-1"/>
    </source>
</evidence>
<comment type="subcellular location">
    <subcellularLocation>
        <location evidence="2">Nucleus</location>
    </subcellularLocation>
</comment>
<dbReference type="PANTHER" id="PTHR14159:SF0">
    <property type="entry name" value="ATAXIN-3-RELATED"/>
    <property type="match status" value="1"/>
</dbReference>
<reference evidence="16" key="1">
    <citation type="journal article" date="2011" name="Genome Res.">
        <title>Phylogeny-wide analysis of social amoeba genomes highlights ancient origins for complex intercellular communication.</title>
        <authorList>
            <person name="Heidel A.J."/>
            <person name="Lawal H.M."/>
            <person name="Felder M."/>
            <person name="Schilde C."/>
            <person name="Helps N.R."/>
            <person name="Tunggal B."/>
            <person name="Rivero F."/>
            <person name="John U."/>
            <person name="Schleicher M."/>
            <person name="Eichinger L."/>
            <person name="Platzer M."/>
            <person name="Noegel A.A."/>
            <person name="Schaap P."/>
            <person name="Gloeckner G."/>
        </authorList>
    </citation>
    <scope>NUCLEOTIDE SEQUENCE [LARGE SCALE GENOMIC DNA]</scope>
    <source>
        <strain evidence="16">SH3</strain>
    </source>
</reference>
<evidence type="ECO:0000313" key="16">
    <source>
        <dbReference type="Proteomes" id="UP000007797"/>
    </source>
</evidence>
<dbReference type="GO" id="GO:0004843">
    <property type="term" value="F:cysteine-type deubiquitinase activity"/>
    <property type="evidence" value="ECO:0007669"/>
    <property type="project" value="UniProtKB-EC"/>
</dbReference>
<evidence type="ECO:0000256" key="9">
    <source>
        <dbReference type="ARBA" id="ARBA00023163"/>
    </source>
</evidence>
<feature type="domain" description="Josephin" evidence="14">
    <location>
        <begin position="1"/>
        <end position="179"/>
    </location>
</feature>
<dbReference type="EMBL" id="GL883010">
    <property type="protein sequence ID" value="EGG21092.1"/>
    <property type="molecule type" value="Genomic_DNA"/>
</dbReference>
<keyword evidence="9" id="KW-0804">Transcription</keyword>
<dbReference type="SMART" id="SM00726">
    <property type="entry name" value="UIM"/>
    <property type="match status" value="3"/>
</dbReference>
<evidence type="ECO:0000256" key="4">
    <source>
        <dbReference type="ARBA" id="ARBA00022670"/>
    </source>
</evidence>
<dbReference type="AlphaFoldDB" id="F4PUS3"/>
<feature type="compositionally biased region" description="Low complexity" evidence="13">
    <location>
        <begin position="310"/>
        <end position="351"/>
    </location>
</feature>
<feature type="active site" evidence="11 12">
    <location>
        <position position="134"/>
    </location>
</feature>
<dbReference type="OrthoDB" id="10063692at2759"/>
<dbReference type="STRING" id="1054147.F4PUS3"/>
<evidence type="ECO:0000256" key="3">
    <source>
        <dbReference type="ARBA" id="ARBA00012759"/>
    </source>
</evidence>
<keyword evidence="8" id="KW-0805">Transcription regulation</keyword>
<evidence type="ECO:0000256" key="8">
    <source>
        <dbReference type="ARBA" id="ARBA00023015"/>
    </source>
</evidence>
<evidence type="ECO:0000259" key="14">
    <source>
        <dbReference type="PROSITE" id="PS50957"/>
    </source>
</evidence>
<evidence type="ECO:0000256" key="12">
    <source>
        <dbReference type="PROSITE-ProRule" id="PRU00331"/>
    </source>
</evidence>
<keyword evidence="7" id="KW-0788">Thiol protease</keyword>
<evidence type="ECO:0000256" key="7">
    <source>
        <dbReference type="ARBA" id="ARBA00022807"/>
    </source>
</evidence>
<feature type="active site" evidence="12">
    <location>
        <position position="119"/>
    </location>
</feature>
<dbReference type="GeneID" id="14873270"/>
<dbReference type="Gene3D" id="1.10.287.10">
    <property type="entry name" value="S15/NS1, RNA-binding"/>
    <property type="match status" value="1"/>
</dbReference>